<dbReference type="InterPro" id="IPR028651">
    <property type="entry name" value="ING_fam"/>
</dbReference>
<dbReference type="GO" id="GO:0006325">
    <property type="term" value="P:chromatin organization"/>
    <property type="evidence" value="ECO:0007669"/>
    <property type="project" value="UniProtKB-KW"/>
</dbReference>
<dbReference type="SMART" id="SM01408">
    <property type="entry name" value="ING"/>
    <property type="match status" value="1"/>
</dbReference>
<evidence type="ECO:0000313" key="6">
    <source>
        <dbReference type="Proteomes" id="UP000887565"/>
    </source>
</evidence>
<evidence type="ECO:0000313" key="7">
    <source>
        <dbReference type="WBParaSite" id="nRc.2.0.1.t13416-RA"/>
    </source>
</evidence>
<keyword evidence="3" id="KW-0804">Transcription</keyword>
<name>A0A915IGX0_ROMCU</name>
<dbReference type="InterPro" id="IPR024610">
    <property type="entry name" value="ING_N_histone-binding"/>
</dbReference>
<dbReference type="Proteomes" id="UP000887565">
    <property type="component" value="Unplaced"/>
</dbReference>
<protein>
    <submittedName>
        <fullName evidence="7">Inhibitor of growth protein N-terminal histone-binding domain-containing protein</fullName>
    </submittedName>
</protein>
<evidence type="ECO:0000256" key="2">
    <source>
        <dbReference type="ARBA" id="ARBA00023015"/>
    </source>
</evidence>
<evidence type="ECO:0000256" key="3">
    <source>
        <dbReference type="ARBA" id="ARBA00023163"/>
    </source>
</evidence>
<evidence type="ECO:0000256" key="1">
    <source>
        <dbReference type="ARBA" id="ARBA00022853"/>
    </source>
</evidence>
<evidence type="ECO:0000256" key="4">
    <source>
        <dbReference type="SAM" id="MobiDB-lite"/>
    </source>
</evidence>
<dbReference type="WBParaSite" id="nRc.2.0.1.t13416-RA">
    <property type="protein sequence ID" value="nRc.2.0.1.t13416-RA"/>
    <property type="gene ID" value="nRc.2.0.1.g13416"/>
</dbReference>
<proteinExistence type="predicted"/>
<evidence type="ECO:0000259" key="5">
    <source>
        <dbReference type="SMART" id="SM01408"/>
    </source>
</evidence>
<dbReference type="Gene3D" id="6.10.140.1740">
    <property type="match status" value="1"/>
</dbReference>
<dbReference type="Pfam" id="PF12998">
    <property type="entry name" value="ING"/>
    <property type="match status" value="1"/>
</dbReference>
<feature type="compositionally biased region" description="Polar residues" evidence="4">
    <location>
        <begin position="145"/>
        <end position="162"/>
    </location>
</feature>
<keyword evidence="1" id="KW-0156">Chromatin regulator</keyword>
<dbReference type="CDD" id="cd16858">
    <property type="entry name" value="ING_ING3_Yng2p"/>
    <property type="match status" value="1"/>
</dbReference>
<dbReference type="AlphaFoldDB" id="A0A915IGX0"/>
<feature type="domain" description="Inhibitor of growth protein N-terminal histone-binding" evidence="5">
    <location>
        <begin position="3"/>
        <end position="104"/>
    </location>
</feature>
<sequence>MLYLEDFLELLENLPSELRDRFTDIRTLDLQVQNGLDVADNAVDGLFRNLQSMTPNQIQSSFEKIKEDYKKILENADEKVNLATLMHDLVKKYLSKLDQEVSKFKIELEADSPGITEALEKKVKETERIGGLPRKEKVRKRKRSPTQNGSLTSTGHLLSNMTNGITNPNNAAQRHVSITTHHHEAAPGVLSNSANFVC</sequence>
<dbReference type="OMA" id="ITTHHHE"/>
<keyword evidence="6" id="KW-1185">Reference proteome</keyword>
<reference evidence="7" key="1">
    <citation type="submission" date="2022-11" db="UniProtKB">
        <authorList>
            <consortium name="WormBaseParasite"/>
        </authorList>
    </citation>
    <scope>IDENTIFICATION</scope>
</reference>
<dbReference type="PANTHER" id="PTHR10333">
    <property type="entry name" value="INHIBITOR OF GROWTH PROTEIN"/>
    <property type="match status" value="1"/>
</dbReference>
<dbReference type="PANTHER" id="PTHR10333:SF103">
    <property type="entry name" value="INHIBITOR OF GROWTH PROTEIN 3"/>
    <property type="match status" value="1"/>
</dbReference>
<keyword evidence="2" id="KW-0805">Transcription regulation</keyword>
<accession>A0A915IGX0</accession>
<dbReference type="GO" id="GO:0035267">
    <property type="term" value="C:NuA4 histone acetyltransferase complex"/>
    <property type="evidence" value="ECO:0007669"/>
    <property type="project" value="TreeGrafter"/>
</dbReference>
<organism evidence="6 7">
    <name type="scientific">Romanomermis culicivorax</name>
    <name type="common">Nematode worm</name>
    <dbReference type="NCBI Taxonomy" id="13658"/>
    <lineage>
        <taxon>Eukaryota</taxon>
        <taxon>Metazoa</taxon>
        <taxon>Ecdysozoa</taxon>
        <taxon>Nematoda</taxon>
        <taxon>Enoplea</taxon>
        <taxon>Dorylaimia</taxon>
        <taxon>Mermithida</taxon>
        <taxon>Mermithoidea</taxon>
        <taxon>Mermithidae</taxon>
        <taxon>Romanomermis</taxon>
    </lineage>
</organism>
<feature type="region of interest" description="Disordered" evidence="4">
    <location>
        <begin position="128"/>
        <end position="162"/>
    </location>
</feature>